<reference evidence="1 2" key="1">
    <citation type="submission" date="2018-06" db="EMBL/GenBank/DDBJ databases">
        <title>Spirosoma sp. HMF3257 Genome sequencing and assembly.</title>
        <authorList>
            <person name="Kang H."/>
            <person name="Cha I."/>
            <person name="Kim H."/>
            <person name="Kang J."/>
            <person name="Joh K."/>
        </authorList>
    </citation>
    <scope>NUCLEOTIDE SEQUENCE [LARGE SCALE GENOMIC DNA]</scope>
    <source>
        <strain evidence="1 2">HMF3257</strain>
    </source>
</reference>
<gene>
    <name evidence="1" type="ORF">HMF3257_01430</name>
</gene>
<dbReference type="AlphaFoldDB" id="A0A327NGL4"/>
<accession>A0A327NGL4</accession>
<dbReference type="RefSeq" id="WP_111340309.1">
    <property type="nucleotide sequence ID" value="NZ_QLII01000001.1"/>
</dbReference>
<organism evidence="1 2">
    <name type="scientific">Spirosoma telluris</name>
    <dbReference type="NCBI Taxonomy" id="2183553"/>
    <lineage>
        <taxon>Bacteria</taxon>
        <taxon>Pseudomonadati</taxon>
        <taxon>Bacteroidota</taxon>
        <taxon>Cytophagia</taxon>
        <taxon>Cytophagales</taxon>
        <taxon>Cytophagaceae</taxon>
        <taxon>Spirosoma</taxon>
    </lineage>
</organism>
<protein>
    <recommendedName>
        <fullName evidence="3">Fibronectin type III domain-containing protein</fullName>
    </recommendedName>
</protein>
<dbReference type="Gene3D" id="2.60.40.10">
    <property type="entry name" value="Immunoglobulins"/>
    <property type="match status" value="3"/>
</dbReference>
<evidence type="ECO:0000313" key="2">
    <source>
        <dbReference type="Proteomes" id="UP000249016"/>
    </source>
</evidence>
<proteinExistence type="predicted"/>
<evidence type="ECO:0000313" key="1">
    <source>
        <dbReference type="EMBL" id="RAI73429.1"/>
    </source>
</evidence>
<keyword evidence="2" id="KW-1185">Reference proteome</keyword>
<comment type="caution">
    <text evidence="1">The sequence shown here is derived from an EMBL/GenBank/DDBJ whole genome shotgun (WGS) entry which is preliminary data.</text>
</comment>
<sequence>MRIKWDANSERDMQGYYVFMANDSASAPVRRIKEFITQNAFTDSVDVTLLNHKIYYYVLAIDRRFNHSSYSKVLVLKRPDITPPTQVAFNDYTVDDHKVTLKWGENIDEDLASTLLYRRSVPTSAVDSDTAWTVIADFKKRRVNTFTDTTVQEKRIYVYVLMCVDEAGNQAEPTKPLVIETPFFVRKINIADFKATIDQTTKQIVLNWQAPTDPGIDKLYIFRQAPGDKLSVLRELSPTESTLSDRPETENVPYRYVIKTMMKDGYYASTNELTISYTIPK</sequence>
<dbReference type="InterPro" id="IPR013783">
    <property type="entry name" value="Ig-like_fold"/>
</dbReference>
<evidence type="ECO:0008006" key="3">
    <source>
        <dbReference type="Google" id="ProtNLM"/>
    </source>
</evidence>
<dbReference type="OrthoDB" id="923194at2"/>
<dbReference type="EMBL" id="QLII01000001">
    <property type="protein sequence ID" value="RAI73429.1"/>
    <property type="molecule type" value="Genomic_DNA"/>
</dbReference>
<dbReference type="Proteomes" id="UP000249016">
    <property type="component" value="Unassembled WGS sequence"/>
</dbReference>
<name>A0A327NGL4_9BACT</name>